<protein>
    <submittedName>
        <fullName evidence="3">Response regulator</fullName>
    </submittedName>
</protein>
<dbReference type="InterPro" id="IPR052893">
    <property type="entry name" value="TCS_response_regulator"/>
</dbReference>
<dbReference type="InterPro" id="IPR001789">
    <property type="entry name" value="Sig_transdc_resp-reg_receiver"/>
</dbReference>
<dbReference type="EMBL" id="SOZE01000035">
    <property type="protein sequence ID" value="TFF34029.1"/>
    <property type="molecule type" value="Genomic_DNA"/>
</dbReference>
<dbReference type="OrthoDB" id="1121174at2"/>
<organism evidence="3 4">
    <name type="scientific">Mucilaginibacter psychrotolerans</name>
    <dbReference type="NCBI Taxonomy" id="1524096"/>
    <lineage>
        <taxon>Bacteria</taxon>
        <taxon>Pseudomonadati</taxon>
        <taxon>Bacteroidota</taxon>
        <taxon>Sphingobacteriia</taxon>
        <taxon>Sphingobacteriales</taxon>
        <taxon>Sphingobacteriaceae</taxon>
        <taxon>Mucilaginibacter</taxon>
    </lineage>
</organism>
<sequence>MPVRYKLCLLIDDNYIDNFVTRKILESGNFAEKIIIQQSPGDALLALKNGSLKPDVIFLDVRMPGMTGFEFLEEYDKLEPDPEHPVKIFMLSSSLDPTDMDLSLNSRHVAQFIHKPLTYEALEELST</sequence>
<dbReference type="RefSeq" id="WP_133235485.1">
    <property type="nucleotide sequence ID" value="NZ_SOZE01000035.1"/>
</dbReference>
<dbReference type="Pfam" id="PF00072">
    <property type="entry name" value="Response_reg"/>
    <property type="match status" value="1"/>
</dbReference>
<evidence type="ECO:0000256" key="1">
    <source>
        <dbReference type="PROSITE-ProRule" id="PRU00169"/>
    </source>
</evidence>
<keyword evidence="1" id="KW-0597">Phosphoprotein</keyword>
<accession>A0A4Y8S4Z0</accession>
<evidence type="ECO:0000313" key="3">
    <source>
        <dbReference type="EMBL" id="TFF34029.1"/>
    </source>
</evidence>
<dbReference type="SMART" id="SM00448">
    <property type="entry name" value="REC"/>
    <property type="match status" value="1"/>
</dbReference>
<dbReference type="Gene3D" id="3.40.50.2300">
    <property type="match status" value="1"/>
</dbReference>
<gene>
    <name evidence="3" type="ORF">E2R66_23330</name>
</gene>
<dbReference type="SUPFAM" id="SSF52172">
    <property type="entry name" value="CheY-like"/>
    <property type="match status" value="1"/>
</dbReference>
<dbReference type="Proteomes" id="UP000297540">
    <property type="component" value="Unassembled WGS sequence"/>
</dbReference>
<reference evidence="3 4" key="1">
    <citation type="journal article" date="2017" name="Int. J. Syst. Evol. Microbiol.">
        <title>Mucilaginibacterpsychrotolerans sp. nov., isolated from peatlands.</title>
        <authorList>
            <person name="Deng Y."/>
            <person name="Shen L."/>
            <person name="Xu B."/>
            <person name="Liu Y."/>
            <person name="Gu Z."/>
            <person name="Liu H."/>
            <person name="Zhou Y."/>
        </authorList>
    </citation>
    <scope>NUCLEOTIDE SEQUENCE [LARGE SCALE GENOMIC DNA]</scope>
    <source>
        <strain evidence="3 4">NH7-4</strain>
    </source>
</reference>
<keyword evidence="4" id="KW-1185">Reference proteome</keyword>
<comment type="caution">
    <text evidence="3">The sequence shown here is derived from an EMBL/GenBank/DDBJ whole genome shotgun (WGS) entry which is preliminary data.</text>
</comment>
<proteinExistence type="predicted"/>
<feature type="domain" description="Response regulatory" evidence="2">
    <location>
        <begin position="7"/>
        <end position="127"/>
    </location>
</feature>
<dbReference type="InterPro" id="IPR011006">
    <property type="entry name" value="CheY-like_superfamily"/>
</dbReference>
<dbReference type="GO" id="GO:0000160">
    <property type="term" value="P:phosphorelay signal transduction system"/>
    <property type="evidence" value="ECO:0007669"/>
    <property type="project" value="InterPro"/>
</dbReference>
<name>A0A4Y8S4Z0_9SPHI</name>
<dbReference type="PANTHER" id="PTHR44520">
    <property type="entry name" value="RESPONSE REGULATOR RCP1-RELATED"/>
    <property type="match status" value="1"/>
</dbReference>
<dbReference type="PANTHER" id="PTHR44520:SF2">
    <property type="entry name" value="RESPONSE REGULATOR RCP1"/>
    <property type="match status" value="1"/>
</dbReference>
<dbReference type="AlphaFoldDB" id="A0A4Y8S4Z0"/>
<dbReference type="PROSITE" id="PS50110">
    <property type="entry name" value="RESPONSE_REGULATORY"/>
    <property type="match status" value="1"/>
</dbReference>
<feature type="modified residue" description="4-aspartylphosphate" evidence="1">
    <location>
        <position position="60"/>
    </location>
</feature>
<evidence type="ECO:0000259" key="2">
    <source>
        <dbReference type="PROSITE" id="PS50110"/>
    </source>
</evidence>
<evidence type="ECO:0000313" key="4">
    <source>
        <dbReference type="Proteomes" id="UP000297540"/>
    </source>
</evidence>